<dbReference type="HOGENOM" id="CLU_146861_0_0_1"/>
<dbReference type="AlphaFoldDB" id="V5G3W7"/>
<evidence type="ECO:0000313" key="3">
    <source>
        <dbReference type="Proteomes" id="UP000018001"/>
    </source>
</evidence>
<sequence>MAQQGGTYCPRAKVSSPVPSDSSSKAQGWDDFGEDKLDSPVQERNGDTRSSPMIHDQDEQIDSKNDDQQWAVVSHPDVDDEEDRPKPRFSSHFDITLGWGKWKTTIFSLDVSVGKGAE</sequence>
<feature type="compositionally biased region" description="Low complexity" evidence="1">
    <location>
        <begin position="14"/>
        <end position="24"/>
    </location>
</feature>
<evidence type="ECO:0000256" key="1">
    <source>
        <dbReference type="SAM" id="MobiDB-lite"/>
    </source>
</evidence>
<dbReference type="OrthoDB" id="4778343at2759"/>
<feature type="compositionally biased region" description="Basic and acidic residues" evidence="1">
    <location>
        <begin position="55"/>
        <end position="67"/>
    </location>
</feature>
<dbReference type="EMBL" id="BAUL01000134">
    <property type="protein sequence ID" value="GAD95562.1"/>
    <property type="molecule type" value="Genomic_DNA"/>
</dbReference>
<reference evidence="3" key="1">
    <citation type="journal article" date="2014" name="Genome Announc.">
        <title>Draft genome sequence of the formaldehyde-resistant fungus Byssochlamys spectabilis No. 5 (anamorph Paecilomyces variotii No. 5) (NBRC109023).</title>
        <authorList>
            <person name="Oka T."/>
            <person name="Ekino K."/>
            <person name="Fukuda K."/>
            <person name="Nomura Y."/>
        </authorList>
    </citation>
    <scope>NUCLEOTIDE SEQUENCE [LARGE SCALE GENOMIC DNA]</scope>
    <source>
        <strain evidence="3">No. 5 / NBRC 109023</strain>
    </source>
</reference>
<dbReference type="InParanoid" id="V5G3W7"/>
<feature type="region of interest" description="Disordered" evidence="1">
    <location>
        <begin position="1"/>
        <end position="89"/>
    </location>
</feature>
<comment type="caution">
    <text evidence="2">The sequence shown here is derived from an EMBL/GenBank/DDBJ whole genome shotgun (WGS) entry which is preliminary data.</text>
</comment>
<accession>V5G3W7</accession>
<proteinExistence type="predicted"/>
<evidence type="ECO:0000313" key="2">
    <source>
        <dbReference type="EMBL" id="GAD95562.1"/>
    </source>
</evidence>
<keyword evidence="3" id="KW-1185">Reference proteome</keyword>
<name>V5G3W7_BYSSN</name>
<organism evidence="2 3">
    <name type="scientific">Byssochlamys spectabilis (strain No. 5 / NBRC 109023)</name>
    <name type="common">Paecilomyces variotii</name>
    <dbReference type="NCBI Taxonomy" id="1356009"/>
    <lineage>
        <taxon>Eukaryota</taxon>
        <taxon>Fungi</taxon>
        <taxon>Dikarya</taxon>
        <taxon>Ascomycota</taxon>
        <taxon>Pezizomycotina</taxon>
        <taxon>Eurotiomycetes</taxon>
        <taxon>Eurotiomycetidae</taxon>
        <taxon>Eurotiales</taxon>
        <taxon>Thermoascaceae</taxon>
        <taxon>Paecilomyces</taxon>
    </lineage>
</organism>
<gene>
    <name evidence="2" type="ORF">PVAR5_4206</name>
</gene>
<protein>
    <submittedName>
        <fullName evidence="2">Uncharacterized protein</fullName>
    </submittedName>
</protein>
<dbReference type="Proteomes" id="UP000018001">
    <property type="component" value="Unassembled WGS sequence"/>
</dbReference>